<evidence type="ECO:0000313" key="1">
    <source>
        <dbReference type="EMBL" id="SVD76136.1"/>
    </source>
</evidence>
<sequence length="101" mass="11844">MLLNSSMTNDHKRQLNLELWFPTPVYWIDVPDYETLNKDLEPNILDWSKKDPGINVTNQGGWHSTTDMHTKDWAKPLLLELQAMQVKVIENEEWLQPTKIG</sequence>
<dbReference type="EMBL" id="UINC01171527">
    <property type="protein sequence ID" value="SVD76136.1"/>
    <property type="molecule type" value="Genomic_DNA"/>
</dbReference>
<name>A0A382XYN2_9ZZZZ</name>
<accession>A0A382XYN2</accession>
<feature type="non-terminal residue" evidence="1">
    <location>
        <position position="101"/>
    </location>
</feature>
<organism evidence="1">
    <name type="scientific">marine metagenome</name>
    <dbReference type="NCBI Taxonomy" id="408172"/>
    <lineage>
        <taxon>unclassified sequences</taxon>
        <taxon>metagenomes</taxon>
        <taxon>ecological metagenomes</taxon>
    </lineage>
</organism>
<protein>
    <submittedName>
        <fullName evidence="1">Uncharacterized protein</fullName>
    </submittedName>
</protein>
<reference evidence="1" key="1">
    <citation type="submission" date="2018-05" db="EMBL/GenBank/DDBJ databases">
        <authorList>
            <person name="Lanie J.A."/>
            <person name="Ng W.-L."/>
            <person name="Kazmierczak K.M."/>
            <person name="Andrzejewski T.M."/>
            <person name="Davidsen T.M."/>
            <person name="Wayne K.J."/>
            <person name="Tettelin H."/>
            <person name="Glass J.I."/>
            <person name="Rusch D."/>
            <person name="Podicherti R."/>
            <person name="Tsui H.-C.T."/>
            <person name="Winkler M.E."/>
        </authorList>
    </citation>
    <scope>NUCLEOTIDE SEQUENCE</scope>
</reference>
<dbReference type="AlphaFoldDB" id="A0A382XYN2"/>
<proteinExistence type="predicted"/>
<gene>
    <name evidence="1" type="ORF">METZ01_LOCUS428990</name>
</gene>